<protein>
    <submittedName>
        <fullName evidence="3">Putative aldo/keto reductase</fullName>
    </submittedName>
</protein>
<dbReference type="OrthoDB" id="37537at2759"/>
<dbReference type="Proteomes" id="UP000241462">
    <property type="component" value="Unassembled WGS sequence"/>
</dbReference>
<dbReference type="EMBL" id="KZ678420">
    <property type="protein sequence ID" value="PSR90380.1"/>
    <property type="molecule type" value="Genomic_DNA"/>
</dbReference>
<dbReference type="Gene3D" id="3.20.20.100">
    <property type="entry name" value="NADP-dependent oxidoreductase domain"/>
    <property type="match status" value="1"/>
</dbReference>
<dbReference type="CDD" id="cd19077">
    <property type="entry name" value="AKR_AKR8A1-2"/>
    <property type="match status" value="1"/>
</dbReference>
<dbReference type="GO" id="GO:0005737">
    <property type="term" value="C:cytoplasm"/>
    <property type="evidence" value="ECO:0007669"/>
    <property type="project" value="TreeGrafter"/>
</dbReference>
<keyword evidence="4" id="KW-1185">Reference proteome</keyword>
<dbReference type="Pfam" id="PF00248">
    <property type="entry name" value="Aldo_ket_red"/>
    <property type="match status" value="1"/>
</dbReference>
<sequence length="322" mass="35240">MPLMAGKEVGPIGFGMMGLTWRDNPPSDEQAFEILRVALEKGCNCWDGGQFYGPSERNSLVLLERYLAKYPQDADRIVLNIKGGMPGQPVDASAEHIRRSLDACLDQLQGRKTMDMYEFGRRDPNIPLATSLGVLVSEYVETGKVGGVALTEVSAASIHEAVKVTKILAVEVELSLFATDVLHNGVAAACARYGIPLIAYSPIGRGILSGAFKKHADLPKDLLMMQMDFPWFRPENFEKNMALVEQVNKLAEKKGCTPAQLAINWTIAQSRRPGMPTIIAIPGCSTVERLEENSKIIDIDDQEMAEIDAILAKFTTAGNRGM</sequence>
<dbReference type="InterPro" id="IPR050791">
    <property type="entry name" value="Aldo-Keto_reductase"/>
</dbReference>
<evidence type="ECO:0000313" key="4">
    <source>
        <dbReference type="Proteomes" id="UP000241462"/>
    </source>
</evidence>
<dbReference type="PANTHER" id="PTHR43625">
    <property type="entry name" value="AFLATOXIN B1 ALDEHYDE REDUCTASE"/>
    <property type="match status" value="1"/>
</dbReference>
<feature type="domain" description="NADP-dependent oxidoreductase" evidence="2">
    <location>
        <begin position="11"/>
        <end position="311"/>
    </location>
</feature>
<reference evidence="3 4" key="1">
    <citation type="journal article" date="2018" name="Mycol. Prog.">
        <title>Coniella lustricola, a new species from submerged detritus.</title>
        <authorList>
            <person name="Raudabaugh D.B."/>
            <person name="Iturriaga T."/>
            <person name="Carver A."/>
            <person name="Mondo S."/>
            <person name="Pangilinan J."/>
            <person name="Lipzen A."/>
            <person name="He G."/>
            <person name="Amirebrahimi M."/>
            <person name="Grigoriev I.V."/>
            <person name="Miller A.N."/>
        </authorList>
    </citation>
    <scope>NUCLEOTIDE SEQUENCE [LARGE SCALE GENOMIC DNA]</scope>
    <source>
        <strain evidence="3 4">B22-T-1</strain>
    </source>
</reference>
<evidence type="ECO:0000256" key="1">
    <source>
        <dbReference type="ARBA" id="ARBA00023002"/>
    </source>
</evidence>
<proteinExistence type="predicted"/>
<dbReference type="GO" id="GO:0016491">
    <property type="term" value="F:oxidoreductase activity"/>
    <property type="evidence" value="ECO:0007669"/>
    <property type="project" value="UniProtKB-KW"/>
</dbReference>
<organism evidence="3 4">
    <name type="scientific">Coniella lustricola</name>
    <dbReference type="NCBI Taxonomy" id="2025994"/>
    <lineage>
        <taxon>Eukaryota</taxon>
        <taxon>Fungi</taxon>
        <taxon>Dikarya</taxon>
        <taxon>Ascomycota</taxon>
        <taxon>Pezizomycotina</taxon>
        <taxon>Sordariomycetes</taxon>
        <taxon>Sordariomycetidae</taxon>
        <taxon>Diaporthales</taxon>
        <taxon>Schizoparmaceae</taxon>
        <taxon>Coniella</taxon>
    </lineage>
</organism>
<gene>
    <name evidence="3" type="ORF">BD289DRAFT_460184</name>
</gene>
<dbReference type="InterPro" id="IPR023210">
    <property type="entry name" value="NADP_OxRdtase_dom"/>
</dbReference>
<dbReference type="STRING" id="2025994.A0A2T3AB91"/>
<name>A0A2T3AB91_9PEZI</name>
<dbReference type="InParanoid" id="A0A2T3AB91"/>
<dbReference type="InterPro" id="IPR036812">
    <property type="entry name" value="NAD(P)_OxRdtase_dom_sf"/>
</dbReference>
<dbReference type="SUPFAM" id="SSF51430">
    <property type="entry name" value="NAD(P)-linked oxidoreductase"/>
    <property type="match status" value="1"/>
</dbReference>
<evidence type="ECO:0000259" key="2">
    <source>
        <dbReference type="Pfam" id="PF00248"/>
    </source>
</evidence>
<dbReference type="FunCoup" id="A0A2T3AB91">
    <property type="interactions" value="35"/>
</dbReference>
<dbReference type="AlphaFoldDB" id="A0A2T3AB91"/>
<accession>A0A2T3AB91</accession>
<keyword evidence="1" id="KW-0560">Oxidoreductase</keyword>
<dbReference type="PANTHER" id="PTHR43625:SF78">
    <property type="entry name" value="PYRIDOXAL REDUCTASE-RELATED"/>
    <property type="match status" value="1"/>
</dbReference>
<evidence type="ECO:0000313" key="3">
    <source>
        <dbReference type="EMBL" id="PSR90380.1"/>
    </source>
</evidence>